<keyword evidence="7" id="KW-1185">Reference proteome</keyword>
<dbReference type="Pfam" id="PF00805">
    <property type="entry name" value="Pentapeptide"/>
    <property type="match status" value="1"/>
</dbReference>
<proteinExistence type="predicted"/>
<sequence>MTNSRQERPLSNSSPSRAEKRTTNNALSATQPKPVRIISPQELQDAIMNAMSSAPKSGSTLTISATVAQLSAAFVSLEITNTPSPSPNFSPPVQQSRKPIFIYSIAAPSIAVALPQSDTRFETTTQLAYVSNLIRNCLSTASIDAHGGVGAFLDPPQQALVDAILQDEDRQDRIRWLTAMIVEEFSASRSFRTSTILSEVILLGPSLNQEYHRKLLNILIIELDTTTSLEVDLLQGISQLGKVKDPSHIVDHEALFSVLDRLTGNPDPYLKYQAAYALQCLMNIPHDETHREFVLRHTGNIAMGLLGVTSVCKLGFSGFSDGLRNATTSSLETGSQAVGEARSMLESDDEILAIIKGGVLSGRRQLWYPALREAEEHVRSGRLVDFNHLVFEAPCCQDVEFQWGICRLLGEIAVDPLWNAATRQDAIDFLVELYKELTIQGLAEDVSNWVLDILHQVTDLPDITISSHAETLLQGLERRGYAGEKTLDRDVQVGPFSFYPLLTRQTAPTSSPLLAQVRDFSDIDYDLHKLRAQRLEKRDDILYIPPQGKFAFNSSHKDTFPLMEKALEFLASRAQVLLLLGDSGAGKSTFSLELENSLWKDYKRGNPIPLHINLAAIDNPALDLIGKQLRYHNFSESQIQYLKQRQQFLLICDGYDESRLTRNLHTTNHLNKPGQWNAKVVISCRSQYLGPEYRARFEPAGNLYGHRAPADLSQEVFIASFSMAQIKLYVKRFVGRTLLDYVPVPGRPPWGVDDYTNKLDAIPNLIDLVSNPFLLTMALRALPTVVQSEQALSDIRLTRIGLYDIFTKDWLETNRLRLEDSFLSEDLSAAIFQHQKGHPVIGYLHQRDAQSWKARFFDPASHEATMLRESSPLARSGHRYRFLHRSLLEYLYSRVIFDLFHPANQPGEDDHPNVEGTSVLLADHPLNQRSIVDEPSTLQFLAERVESNDLFKTWLHDVIGESKKDGGIEQAAANAITILVRAGTQFNGEDLQGIRIPGADLRGGEFDSANLEGADLSNVNLGKAWLRRANLTNAQIRRGNLVASTKNDKIHVYKTANWTNIAEYQGGGAIAISPANGELAKRGENNTVELGNVLTGEARITLRGHDQTISCISYSSDGTYIATASEDNTVRIWSTQFGDPVHALESHTQPVRGVTFFPDGLQLASCSQDSTVRTWDTKTGQELLRFNYDVDMFTVAYSPNGLQLAAGGASPRVPVWDARTGDLLHELTGHTGGILGLEFSPDGLHIASCGQDGTIRLFDALKGTPLNTFSGHLFEVTCAAYSPTKDYMASGSRDKTVRIWKTGEPWSDAFSHRQVEGIECLDISQNGKLIAIGKADGSIHFWEIWAGKPRIISTGHTSQVLKVEFSPNGEQVVSASMDGTARLWCAETGKLLRVFGVHQRAVNDVSFSPCGKRIVSASDDRLVLVWDVDKADEPESYLIGHESKVLGATFSPDGEQVVSCSKDGTVRVWDISSRKLFALASFEGVEQVFYTPEGGQELMLVSIAAHNLSRWNPRSSRNFDGQHELIDLDVVCCSLSPCGKLMATGGDRGSLELWDRILGTLIVDSIIGLTYAIGWRQGSECLYLSTVGLDTLKVWKLEQKKDGYHLQLLWRIGLRELSLVGANLEGVVGLDPFDLKLMKQHGVKGTPHE</sequence>
<organism evidence="6 7">
    <name type="scientific">Linnemannia hyalina</name>
    <dbReference type="NCBI Taxonomy" id="64524"/>
    <lineage>
        <taxon>Eukaryota</taxon>
        <taxon>Fungi</taxon>
        <taxon>Fungi incertae sedis</taxon>
        <taxon>Mucoromycota</taxon>
        <taxon>Mortierellomycotina</taxon>
        <taxon>Mortierellomycetes</taxon>
        <taxon>Mortierellales</taxon>
        <taxon>Mortierellaceae</taxon>
        <taxon>Linnemannia</taxon>
    </lineage>
</organism>
<name>A0A9P7Y6H7_9FUNG</name>
<evidence type="ECO:0000259" key="5">
    <source>
        <dbReference type="Pfam" id="PF23948"/>
    </source>
</evidence>
<dbReference type="CDD" id="cd00200">
    <property type="entry name" value="WD40"/>
    <property type="match status" value="1"/>
</dbReference>
<dbReference type="InterPro" id="IPR027417">
    <property type="entry name" value="P-loop_NTPase"/>
</dbReference>
<feature type="region of interest" description="Disordered" evidence="4">
    <location>
        <begin position="1"/>
        <end position="32"/>
    </location>
</feature>
<feature type="repeat" description="WD" evidence="3">
    <location>
        <begin position="1102"/>
        <end position="1143"/>
    </location>
</feature>
<dbReference type="Proteomes" id="UP000707451">
    <property type="component" value="Unassembled WGS sequence"/>
</dbReference>
<feature type="repeat" description="WD" evidence="3">
    <location>
        <begin position="1269"/>
        <end position="1301"/>
    </location>
</feature>
<feature type="repeat" description="WD" evidence="3">
    <location>
        <begin position="1227"/>
        <end position="1268"/>
    </location>
</feature>
<accession>A0A9P7Y6H7</accession>
<dbReference type="InterPro" id="IPR001680">
    <property type="entry name" value="WD40_rpt"/>
</dbReference>
<protein>
    <recommendedName>
        <fullName evidence="5">Arm-like repeat domain-containing protein</fullName>
    </recommendedName>
</protein>
<feature type="repeat" description="WD" evidence="3">
    <location>
        <begin position="1395"/>
        <end position="1436"/>
    </location>
</feature>
<evidence type="ECO:0000256" key="1">
    <source>
        <dbReference type="ARBA" id="ARBA00022574"/>
    </source>
</evidence>
<dbReference type="Pfam" id="PF23948">
    <property type="entry name" value="ARM_5"/>
    <property type="match status" value="1"/>
</dbReference>
<dbReference type="EMBL" id="JAHRHY010000001">
    <property type="protein sequence ID" value="KAG9072391.1"/>
    <property type="molecule type" value="Genomic_DNA"/>
</dbReference>
<dbReference type="SUPFAM" id="SSF48371">
    <property type="entry name" value="ARM repeat"/>
    <property type="match status" value="1"/>
</dbReference>
<gene>
    <name evidence="6" type="ORF">KI688_000161</name>
</gene>
<dbReference type="InterPro" id="IPR056251">
    <property type="entry name" value="Arm_rpt_dom"/>
</dbReference>
<feature type="domain" description="Arm-like repeat" evidence="5">
    <location>
        <begin position="252"/>
        <end position="468"/>
    </location>
</feature>
<evidence type="ECO:0000256" key="3">
    <source>
        <dbReference type="PROSITE-ProRule" id="PRU00221"/>
    </source>
</evidence>
<reference evidence="6" key="1">
    <citation type="submission" date="2021-06" db="EMBL/GenBank/DDBJ databases">
        <title>Genome Sequence of Mortierella hyaline Strain SCG-10, a Cold-Adapted, Nitrate-Reducing Fungus Isolated from Soil in Minnesota, USA.</title>
        <authorList>
            <person name="Aldossari N."/>
        </authorList>
    </citation>
    <scope>NUCLEOTIDE SEQUENCE</scope>
    <source>
        <strain evidence="6">SCG-10</strain>
    </source>
</reference>
<evidence type="ECO:0000256" key="4">
    <source>
        <dbReference type="SAM" id="MobiDB-lite"/>
    </source>
</evidence>
<dbReference type="PROSITE" id="PS00678">
    <property type="entry name" value="WD_REPEATS_1"/>
    <property type="match status" value="4"/>
</dbReference>
<dbReference type="OrthoDB" id="2365700at2759"/>
<dbReference type="InterPro" id="IPR019775">
    <property type="entry name" value="WD40_repeat_CS"/>
</dbReference>
<dbReference type="Gene3D" id="3.40.50.300">
    <property type="entry name" value="P-loop containing nucleotide triphosphate hydrolases"/>
    <property type="match status" value="1"/>
</dbReference>
<comment type="caution">
    <text evidence="6">The sequence shown here is derived from an EMBL/GenBank/DDBJ whole genome shotgun (WGS) entry which is preliminary data.</text>
</comment>
<dbReference type="SMART" id="SM00320">
    <property type="entry name" value="WD40"/>
    <property type="match status" value="10"/>
</dbReference>
<dbReference type="SUPFAM" id="SSF141571">
    <property type="entry name" value="Pentapeptide repeat-like"/>
    <property type="match status" value="1"/>
</dbReference>
<feature type="repeat" description="WD" evidence="3">
    <location>
        <begin position="1144"/>
        <end position="1185"/>
    </location>
</feature>
<evidence type="ECO:0000256" key="2">
    <source>
        <dbReference type="ARBA" id="ARBA00022737"/>
    </source>
</evidence>
<dbReference type="Gene3D" id="2.130.10.10">
    <property type="entry name" value="YVTN repeat-like/Quinoprotein amine dehydrogenase"/>
    <property type="match status" value="4"/>
</dbReference>
<dbReference type="PROSITE" id="PS50082">
    <property type="entry name" value="WD_REPEATS_2"/>
    <property type="match status" value="8"/>
</dbReference>
<dbReference type="PANTHER" id="PTHR19879">
    <property type="entry name" value="TRANSCRIPTION INITIATION FACTOR TFIID"/>
    <property type="match status" value="1"/>
</dbReference>
<feature type="repeat" description="WD" evidence="3">
    <location>
        <begin position="1185"/>
        <end position="1226"/>
    </location>
</feature>
<dbReference type="InterPro" id="IPR020472">
    <property type="entry name" value="WD40_PAC1"/>
</dbReference>
<evidence type="ECO:0000313" key="7">
    <source>
        <dbReference type="Proteomes" id="UP000707451"/>
    </source>
</evidence>
<feature type="repeat" description="WD" evidence="3">
    <location>
        <begin position="1353"/>
        <end position="1394"/>
    </location>
</feature>
<dbReference type="InterPro" id="IPR016024">
    <property type="entry name" value="ARM-type_fold"/>
</dbReference>
<dbReference type="Gene3D" id="2.160.20.80">
    <property type="entry name" value="E3 ubiquitin-protein ligase SopA"/>
    <property type="match status" value="1"/>
</dbReference>
<feature type="repeat" description="WD" evidence="3">
    <location>
        <begin position="1438"/>
        <end position="1479"/>
    </location>
</feature>
<keyword evidence="1 3" id="KW-0853">WD repeat</keyword>
<evidence type="ECO:0000313" key="6">
    <source>
        <dbReference type="EMBL" id="KAG9072391.1"/>
    </source>
</evidence>
<dbReference type="Pfam" id="PF00400">
    <property type="entry name" value="WD40"/>
    <property type="match status" value="9"/>
</dbReference>
<dbReference type="SUPFAM" id="SSF50998">
    <property type="entry name" value="Quinoprotein alcohol dehydrogenase-like"/>
    <property type="match status" value="2"/>
</dbReference>
<dbReference type="PROSITE" id="PS50294">
    <property type="entry name" value="WD_REPEATS_REGION"/>
    <property type="match status" value="7"/>
</dbReference>
<dbReference type="PANTHER" id="PTHR19879:SF9">
    <property type="entry name" value="TRANSCRIPTION INITIATION FACTOR TFIID SUBUNIT 5"/>
    <property type="match status" value="1"/>
</dbReference>
<dbReference type="InterPro" id="IPR001646">
    <property type="entry name" value="5peptide_repeat"/>
</dbReference>
<dbReference type="PRINTS" id="PR00320">
    <property type="entry name" value="GPROTEINBRPT"/>
</dbReference>
<dbReference type="InterPro" id="IPR011047">
    <property type="entry name" value="Quinoprotein_ADH-like_sf"/>
</dbReference>
<dbReference type="InterPro" id="IPR015943">
    <property type="entry name" value="WD40/YVTN_repeat-like_dom_sf"/>
</dbReference>
<keyword evidence="2" id="KW-0677">Repeat</keyword>